<evidence type="ECO:0000313" key="2">
    <source>
        <dbReference type="Proteomes" id="UP000016928"/>
    </source>
</evidence>
<dbReference type="AlphaFoldDB" id="N4V1K5"/>
<evidence type="ECO:0000313" key="1">
    <source>
        <dbReference type="EMBL" id="ENH74966.1"/>
    </source>
</evidence>
<reference evidence="2" key="1">
    <citation type="submission" date="2012-09" db="EMBL/GenBank/DDBJ databases">
        <title>Genome sequencing and comparative transcriptomics of race 1 and race 4 of banana pathogen: Fusarium oxysporum f. sp. cubense.</title>
        <authorList>
            <person name="Fang X."/>
            <person name="Huang J."/>
        </authorList>
    </citation>
    <scope>NUCLEOTIDE SEQUENCE [LARGE SCALE GENOMIC DNA]</scope>
    <source>
        <strain evidence="2">race 1</strain>
    </source>
</reference>
<name>N4V1K5_FUSC1</name>
<dbReference type="OrthoDB" id="4525964at2759"/>
<dbReference type="Proteomes" id="UP000016928">
    <property type="component" value="Unassembled WGS sequence"/>
</dbReference>
<dbReference type="EMBL" id="KB730007">
    <property type="protein sequence ID" value="ENH74966.1"/>
    <property type="molecule type" value="Genomic_DNA"/>
</dbReference>
<dbReference type="VEuPathDB" id="FungiDB:FOC1_g10000729"/>
<proteinExistence type="predicted"/>
<dbReference type="HOGENOM" id="CLU_1283290_0_0_1"/>
<gene>
    <name evidence="1" type="ORF">FOC1_g10000729</name>
</gene>
<accession>N4V1K5</accession>
<dbReference type="OMA" id="WVVYYVR"/>
<reference evidence="2" key="2">
    <citation type="journal article" date="2014" name="PLoS ONE">
        <title>Genome and Transcriptome Analysis of the Fungal Pathogen Fusarium oxysporum f. sp. cubense Causing Banana Vascular Wilt Disease.</title>
        <authorList>
            <person name="Guo L."/>
            <person name="Han L."/>
            <person name="Yang L."/>
            <person name="Zeng H."/>
            <person name="Fan D."/>
            <person name="Zhu Y."/>
            <person name="Feng Y."/>
            <person name="Wang G."/>
            <person name="Peng C."/>
            <person name="Jiang X."/>
            <person name="Zhou D."/>
            <person name="Ni P."/>
            <person name="Liang C."/>
            <person name="Liu L."/>
            <person name="Wang J."/>
            <person name="Mao C."/>
            <person name="Fang X."/>
            <person name="Peng M."/>
            <person name="Huang J."/>
        </authorList>
    </citation>
    <scope>NUCLEOTIDE SEQUENCE [LARGE SCALE GENOMIC DNA]</scope>
    <source>
        <strain evidence="2">race 1</strain>
    </source>
</reference>
<organism evidence="1 2">
    <name type="scientific">Fusarium oxysporum f. sp. cubense (strain race 1)</name>
    <name type="common">Panama disease fungus</name>
    <dbReference type="NCBI Taxonomy" id="1229664"/>
    <lineage>
        <taxon>Eukaryota</taxon>
        <taxon>Fungi</taxon>
        <taxon>Dikarya</taxon>
        <taxon>Ascomycota</taxon>
        <taxon>Pezizomycotina</taxon>
        <taxon>Sordariomycetes</taxon>
        <taxon>Hypocreomycetidae</taxon>
        <taxon>Hypocreales</taxon>
        <taxon>Nectriaceae</taxon>
        <taxon>Fusarium</taxon>
        <taxon>Fusarium oxysporum species complex</taxon>
    </lineage>
</organism>
<sequence>MLSLSYQSLDDFTGLPAAREAVARGDTGLLVHDLPPLVKELPLKDIPRGYKARKNDNANPAAVVTMQTLHRFSHSVFKNLSHVAELPWEKYFGEMHEFLAPGKDELRIVSPDEPVANEWSTLTIVLTTSYPEQAIVHFGTALSVFTEGLTPERTGSSIDLTKLSGSSAKAPENWVVYYVRPNDGVFYTRTAGALMMPLSTTDYDERKRVKDLKIV</sequence>
<protein>
    <submittedName>
        <fullName evidence="1">Uncharacterized protein</fullName>
    </submittedName>
</protein>